<reference evidence="1" key="1">
    <citation type="journal article" date="2021" name="Proc. Natl. Acad. Sci. U.S.A.">
        <title>A Catalog of Tens of Thousands of Viruses from Human Metagenomes Reveals Hidden Associations with Chronic Diseases.</title>
        <authorList>
            <person name="Tisza M.J."/>
            <person name="Buck C.B."/>
        </authorList>
    </citation>
    <scope>NUCLEOTIDE SEQUENCE</scope>
    <source>
        <strain evidence="1">CtagO6</strain>
    </source>
</reference>
<protein>
    <submittedName>
        <fullName evidence="1">Nucleoid occlusion factor</fullName>
    </submittedName>
</protein>
<proteinExistence type="predicted"/>
<organism evidence="1">
    <name type="scientific">Myoviridae sp. ctagO6</name>
    <dbReference type="NCBI Taxonomy" id="2826667"/>
    <lineage>
        <taxon>Viruses</taxon>
        <taxon>Duplodnaviria</taxon>
        <taxon>Heunggongvirae</taxon>
        <taxon>Uroviricota</taxon>
        <taxon>Caudoviricetes</taxon>
    </lineage>
</organism>
<evidence type="ECO:0000313" key="1">
    <source>
        <dbReference type="EMBL" id="DAD96326.1"/>
    </source>
</evidence>
<accession>A0A8S5NNL9</accession>
<name>A0A8S5NNL9_9CAUD</name>
<dbReference type="EMBL" id="BK015215">
    <property type="protein sequence ID" value="DAD96326.1"/>
    <property type="molecule type" value="Genomic_DNA"/>
</dbReference>
<sequence length="200" mass="22603">MTDAEYLFRRDSADKKATARSANKRVSGAKSKKCTLPSDYLTAAQKKRLNGEVKTVNLDRPIKWPEFKALTPETQTMYVNGLVNKYGISIGALAEMLGASRATVYNHSRSAWGLRKRMTRAEQEIFREFCGQKPGKEMAPYEDTTERHEAPDYFPADVEHMALTLRGTVYFCTEYIRALPLGDGEYTVKIEITKETGNES</sequence>